<dbReference type="EMBL" id="VIVN01000002">
    <property type="protein sequence ID" value="TWE06341.1"/>
    <property type="molecule type" value="Genomic_DNA"/>
</dbReference>
<evidence type="ECO:0000256" key="5">
    <source>
        <dbReference type="RuleBase" id="RU364112"/>
    </source>
</evidence>
<keyword evidence="5" id="KW-0472">Membrane</keyword>
<dbReference type="Pfam" id="PF03918">
    <property type="entry name" value="CcmH"/>
    <property type="match status" value="1"/>
</dbReference>
<gene>
    <name evidence="7" type="ORF">FB550_102361</name>
</gene>
<keyword evidence="5" id="KW-1133">Transmembrane helix</keyword>
<keyword evidence="4 5" id="KW-0408">Iron</keyword>
<keyword evidence="3 5" id="KW-0479">Metal-binding</keyword>
<evidence type="ECO:0000256" key="2">
    <source>
        <dbReference type="ARBA" id="ARBA00022617"/>
    </source>
</evidence>
<dbReference type="CDD" id="cd16378">
    <property type="entry name" value="CcmH_N"/>
    <property type="match status" value="1"/>
</dbReference>
<comment type="function">
    <text evidence="5">Possible subunit of a heme lyase.</text>
</comment>
<evidence type="ECO:0000313" key="7">
    <source>
        <dbReference type="EMBL" id="TWE06341.1"/>
    </source>
</evidence>
<organism evidence="7 8">
    <name type="scientific">Neobacillus bataviensis</name>
    <dbReference type="NCBI Taxonomy" id="220685"/>
    <lineage>
        <taxon>Bacteria</taxon>
        <taxon>Bacillati</taxon>
        <taxon>Bacillota</taxon>
        <taxon>Bacilli</taxon>
        <taxon>Bacillales</taxon>
        <taxon>Bacillaceae</taxon>
        <taxon>Neobacillus</taxon>
    </lineage>
</organism>
<keyword evidence="5" id="KW-0732">Signal</keyword>
<feature type="transmembrane region" description="Helical" evidence="5">
    <location>
        <begin position="21"/>
        <end position="38"/>
    </location>
</feature>
<proteinExistence type="inferred from homology"/>
<dbReference type="AlphaFoldDB" id="A0A561DSL0"/>
<keyword evidence="8" id="KW-1185">Reference proteome</keyword>
<keyword evidence="5" id="KW-0812">Transmembrane</keyword>
<dbReference type="InterPro" id="IPR005616">
    <property type="entry name" value="CcmH/CycL/Ccl2/NrfF_N"/>
</dbReference>
<feature type="domain" description="CcmH/CycL/Ccl2/NrfF N-terminal" evidence="6">
    <location>
        <begin position="44"/>
        <end position="155"/>
    </location>
</feature>
<evidence type="ECO:0000256" key="1">
    <source>
        <dbReference type="ARBA" id="ARBA00010342"/>
    </source>
</evidence>
<dbReference type="Gene3D" id="1.10.8.640">
    <property type="entry name" value="Cytochrome C biogenesis protein"/>
    <property type="match status" value="1"/>
</dbReference>
<keyword evidence="2 5" id="KW-0349">Heme</keyword>
<accession>A0A561DSL0</accession>
<dbReference type="InterPro" id="IPR038297">
    <property type="entry name" value="CcmH/CycL/NrfF/Ccl2_sf"/>
</dbReference>
<sequence>MEMSLRDTQEYAKRYHKMRNKLYLGLLLIAIIFQGSFIRAEAKEIDYKSAEFKAVAQQFACTCGCGQDHYECDPNTCNLTTEFKKDLVGMMNKGWDKDKIRQYYVNIYGEEILTSPEKSGFSLTAWVLPFVVLGIAAVAIFVIIRKWVKKKGTEVEINVYDSTADEVEGEILTSMIDEERKKYL</sequence>
<reference evidence="7 8" key="1">
    <citation type="submission" date="2019-06" db="EMBL/GenBank/DDBJ databases">
        <title>Sorghum-associated microbial communities from plants grown in Nebraska, USA.</title>
        <authorList>
            <person name="Schachtman D."/>
        </authorList>
    </citation>
    <scope>NUCLEOTIDE SEQUENCE [LARGE SCALE GENOMIC DNA]</scope>
    <source>
        <strain evidence="7 8">2482</strain>
    </source>
</reference>
<comment type="similarity">
    <text evidence="1 5">Belongs to the CcmH/CycL/Ccl2/NrfF family.</text>
</comment>
<name>A0A561DSL0_9BACI</name>
<evidence type="ECO:0000256" key="4">
    <source>
        <dbReference type="ARBA" id="ARBA00023004"/>
    </source>
</evidence>
<feature type="transmembrane region" description="Helical" evidence="5">
    <location>
        <begin position="123"/>
        <end position="144"/>
    </location>
</feature>
<dbReference type="Proteomes" id="UP000319671">
    <property type="component" value="Unassembled WGS sequence"/>
</dbReference>
<evidence type="ECO:0000259" key="6">
    <source>
        <dbReference type="Pfam" id="PF03918"/>
    </source>
</evidence>
<evidence type="ECO:0000313" key="8">
    <source>
        <dbReference type="Proteomes" id="UP000319671"/>
    </source>
</evidence>
<evidence type="ECO:0000256" key="3">
    <source>
        <dbReference type="ARBA" id="ARBA00022723"/>
    </source>
</evidence>
<protein>
    <recommendedName>
        <fullName evidence="5">Cytochrome c-type biogenesis protein</fullName>
    </recommendedName>
</protein>
<comment type="caution">
    <text evidence="7">The sequence shown here is derived from an EMBL/GenBank/DDBJ whole genome shotgun (WGS) entry which is preliminary data.</text>
</comment>
<dbReference type="GO" id="GO:0046872">
    <property type="term" value="F:metal ion binding"/>
    <property type="evidence" value="ECO:0007669"/>
    <property type="project" value="UniProtKB-KW"/>
</dbReference>